<dbReference type="InterPro" id="IPR006657">
    <property type="entry name" value="MoPterin_dinucl-bd_dom"/>
</dbReference>
<dbReference type="PANTHER" id="PTHR43742">
    <property type="entry name" value="TRIMETHYLAMINE-N-OXIDE REDUCTASE"/>
    <property type="match status" value="1"/>
</dbReference>
<dbReference type="GO" id="GO:0046872">
    <property type="term" value="F:metal ion binding"/>
    <property type="evidence" value="ECO:0007669"/>
    <property type="project" value="UniProtKB-KW"/>
</dbReference>
<dbReference type="InterPro" id="IPR050612">
    <property type="entry name" value="Prok_Mopterin_Oxidored"/>
</dbReference>
<protein>
    <submittedName>
        <fullName evidence="7">Nitrate reductase</fullName>
        <ecNumber evidence="7">1.7.99.4</ecNumber>
    </submittedName>
</protein>
<evidence type="ECO:0000256" key="5">
    <source>
        <dbReference type="SAM" id="MobiDB-lite"/>
    </source>
</evidence>
<feature type="domain" description="4Fe-4S Mo/W bis-MGD-type" evidence="6">
    <location>
        <begin position="7"/>
        <end position="64"/>
    </location>
</feature>
<name>A0A1Y5P0K7_9MYCO</name>
<dbReference type="EMBL" id="FLQS01000005">
    <property type="protein sequence ID" value="SBS72155.1"/>
    <property type="molecule type" value="Genomic_DNA"/>
</dbReference>
<dbReference type="EC" id="1.7.99.4" evidence="7"/>
<keyword evidence="2" id="KW-0479">Metal-binding</keyword>
<dbReference type="GO" id="GO:0051536">
    <property type="term" value="F:iron-sulfur cluster binding"/>
    <property type="evidence" value="ECO:0007669"/>
    <property type="project" value="UniProtKB-KW"/>
</dbReference>
<evidence type="ECO:0000313" key="7">
    <source>
        <dbReference type="EMBL" id="SBS72155.1"/>
    </source>
</evidence>
<dbReference type="InterPro" id="IPR006656">
    <property type="entry name" value="Mopterin_OxRdtase"/>
</dbReference>
<gene>
    <name evidence="7" type="ORF">MHPYR_130019</name>
</gene>
<comment type="similarity">
    <text evidence="1">Belongs to the prokaryotic molybdopterin-containing oxidoreductase family.</text>
</comment>
<sequence>MASVASTIEHKTTFCRICEPLCGMVATVEDGRLTALRPDKDHPLSAGFACQKGIAFTEVQNDPDRVTTPLRRRAGAKRPGEEQGSPDGYEPVSWDEALSDIAARLTAILKAHGSGAVGWYMGNPGAFSYAHTFAALMFIKGLGRDGHYFTASSQDTNSRLIASQLLYGAPTSVPIPDLTRTDLLVMMGANPVVSHGSFLTAPRIKDRMHDIVKRGGRVVVVDPRRSETAAAFEWLGIVPDADSFLLLSLLQVMFAEGLVDTAQVKAQADGVEWLQSLCAPFTPEVTAAHTGIDADSVRSLARDLVREPRAAVYGRLGTCVGRYGTLTTYLIDAVNLVAGNLDTPGGSVFSSMETVGGRWQATMMGLAMRRSYRNRSRIGGIPIAVAMEPAALMAKEITTAGDRQIKAMFVSAGNPVLSVPNGDELEAAFESLELSVALDFYVTETTGRCDYILPVTTMYERDDFPYTFQAFQATPFRQATEAVVAPAGEARSEWDIVEDLTVRLAPSVPAFAAFGAVRKALGRFGVALKPRMMIDALIRMSQGGDLFGLRRGGLTHRRLTEEHPHGVVVAPDIRTGVLRNSVAYLSRRMRLTHAGIAAEVDKLTRASHPDGYPLRMIGMREPRSENSWMHNSPLLMRGERGHRALIHVDDAAELAISDGDVVRVSSPYGEITVEVNTTKDLMAGVIAVPHGWGHKGTGTWRVANRAGGSNVNRLTSSAPEDVESLSGMAWLTGVPVRVERVPEVVVS</sequence>
<dbReference type="SUPFAM" id="SSF50692">
    <property type="entry name" value="ADC-like"/>
    <property type="match status" value="1"/>
</dbReference>
<evidence type="ECO:0000256" key="2">
    <source>
        <dbReference type="ARBA" id="ARBA00022723"/>
    </source>
</evidence>
<keyword evidence="4" id="KW-0411">Iron-sulfur</keyword>
<evidence type="ECO:0000259" key="6">
    <source>
        <dbReference type="PROSITE" id="PS51669"/>
    </source>
</evidence>
<evidence type="ECO:0000256" key="3">
    <source>
        <dbReference type="ARBA" id="ARBA00023004"/>
    </source>
</evidence>
<dbReference type="GO" id="GO:0043546">
    <property type="term" value="F:molybdopterin cofactor binding"/>
    <property type="evidence" value="ECO:0007669"/>
    <property type="project" value="InterPro"/>
</dbReference>
<evidence type="ECO:0000256" key="1">
    <source>
        <dbReference type="ARBA" id="ARBA00010312"/>
    </source>
</evidence>
<dbReference type="SMART" id="SM00926">
    <property type="entry name" value="Molybdop_Fe4S4"/>
    <property type="match status" value="1"/>
</dbReference>
<accession>A0A1Y5P0K7</accession>
<dbReference type="InterPro" id="IPR009010">
    <property type="entry name" value="Asp_de-COase-like_dom_sf"/>
</dbReference>
<organism evidence="7">
    <name type="scientific">uncultured Mycobacterium sp</name>
    <dbReference type="NCBI Taxonomy" id="171292"/>
    <lineage>
        <taxon>Bacteria</taxon>
        <taxon>Bacillati</taxon>
        <taxon>Actinomycetota</taxon>
        <taxon>Actinomycetes</taxon>
        <taxon>Mycobacteriales</taxon>
        <taxon>Mycobacteriaceae</taxon>
        <taxon>Mycobacterium</taxon>
        <taxon>environmental samples</taxon>
    </lineage>
</organism>
<dbReference type="Pfam" id="PF00384">
    <property type="entry name" value="Molybdopterin"/>
    <property type="match status" value="1"/>
</dbReference>
<keyword evidence="7" id="KW-0560">Oxidoreductase</keyword>
<dbReference type="AlphaFoldDB" id="A0A1Y5P0K7"/>
<dbReference type="Pfam" id="PF04879">
    <property type="entry name" value="Molybdop_Fe4S4"/>
    <property type="match status" value="1"/>
</dbReference>
<dbReference type="Gene3D" id="3.40.50.740">
    <property type="match status" value="1"/>
</dbReference>
<dbReference type="Pfam" id="PF01568">
    <property type="entry name" value="Molydop_binding"/>
    <property type="match status" value="1"/>
</dbReference>
<keyword evidence="3" id="KW-0408">Iron</keyword>
<proteinExistence type="inferred from homology"/>
<dbReference type="PROSITE" id="PS51669">
    <property type="entry name" value="4FE4S_MOW_BIS_MGD"/>
    <property type="match status" value="1"/>
</dbReference>
<reference evidence="7" key="1">
    <citation type="submission" date="2016-03" db="EMBL/GenBank/DDBJ databases">
        <authorList>
            <person name="Ploux O."/>
        </authorList>
    </citation>
    <scope>NUCLEOTIDE SEQUENCE</scope>
    <source>
        <strain evidence="7">UC10</strain>
    </source>
</reference>
<dbReference type="Gene3D" id="2.40.40.20">
    <property type="match status" value="1"/>
</dbReference>
<dbReference type="SUPFAM" id="SSF53706">
    <property type="entry name" value="Formate dehydrogenase/DMSO reductase, domains 1-3"/>
    <property type="match status" value="1"/>
</dbReference>
<feature type="region of interest" description="Disordered" evidence="5">
    <location>
        <begin position="71"/>
        <end position="91"/>
    </location>
</feature>
<dbReference type="GO" id="GO:0016491">
    <property type="term" value="F:oxidoreductase activity"/>
    <property type="evidence" value="ECO:0007669"/>
    <property type="project" value="UniProtKB-KW"/>
</dbReference>
<evidence type="ECO:0000256" key="4">
    <source>
        <dbReference type="ARBA" id="ARBA00023014"/>
    </source>
</evidence>
<dbReference type="InterPro" id="IPR006963">
    <property type="entry name" value="Mopterin_OxRdtase_4Fe-4S_dom"/>
</dbReference>
<dbReference type="Gene3D" id="3.40.228.10">
    <property type="entry name" value="Dimethylsulfoxide Reductase, domain 2"/>
    <property type="match status" value="1"/>
</dbReference>
<dbReference type="Gene3D" id="2.20.25.90">
    <property type="entry name" value="ADC-like domains"/>
    <property type="match status" value="1"/>
</dbReference>
<dbReference type="PANTHER" id="PTHR43742:SF2">
    <property type="entry name" value="ASSIMILATORY NITRATE REDUCTASE CATALYTIC SUBUNIT"/>
    <property type="match status" value="1"/>
</dbReference>